<evidence type="ECO:0000256" key="4">
    <source>
        <dbReference type="ARBA" id="ARBA00022801"/>
    </source>
</evidence>
<keyword evidence="2 6" id="KW-0963">Cytoplasm</keyword>
<dbReference type="PANTHER" id="PTHR34137:SF1">
    <property type="entry name" value="EXODEOXYRIBONUCLEASE 7 SMALL SUBUNIT"/>
    <property type="match status" value="1"/>
</dbReference>
<evidence type="ECO:0000313" key="7">
    <source>
        <dbReference type="EMBL" id="SDC04899.1"/>
    </source>
</evidence>
<gene>
    <name evidence="6" type="primary">xseB</name>
    <name evidence="7" type="ORF">SAMN05421737_10536</name>
</gene>
<dbReference type="PIRSF" id="PIRSF006488">
    <property type="entry name" value="Exonuc_VII_S"/>
    <property type="match status" value="1"/>
</dbReference>
<protein>
    <recommendedName>
        <fullName evidence="6">Exodeoxyribonuclease 7 small subunit</fullName>
        <ecNumber evidence="6">3.1.11.6</ecNumber>
    </recommendedName>
    <alternativeName>
        <fullName evidence="6">Exodeoxyribonuclease VII small subunit</fullName>
        <shortName evidence="6">Exonuclease VII small subunit</shortName>
    </alternativeName>
</protein>
<dbReference type="STRING" id="1464122.SAMN05421737_10536"/>
<keyword evidence="5 6" id="KW-0269">Exonuclease</keyword>
<dbReference type="EC" id="3.1.11.6" evidence="6"/>
<organism evidence="7 8">
    <name type="scientific">Shouchella lonarensis</name>
    <dbReference type="NCBI Taxonomy" id="1464122"/>
    <lineage>
        <taxon>Bacteria</taxon>
        <taxon>Bacillati</taxon>
        <taxon>Bacillota</taxon>
        <taxon>Bacilli</taxon>
        <taxon>Bacillales</taxon>
        <taxon>Bacillaceae</taxon>
        <taxon>Shouchella</taxon>
    </lineage>
</organism>
<evidence type="ECO:0000256" key="2">
    <source>
        <dbReference type="ARBA" id="ARBA00022490"/>
    </source>
</evidence>
<sequence>MMSEKQEQKTFEASMTELEDVVEQLERGEVPLEEALQMFKRGMALSKDCHEKLLNVERQLDQVMDEDGELSEVDLQKGANG</sequence>
<comment type="similarity">
    <text evidence="1 6">Belongs to the XseB family.</text>
</comment>
<dbReference type="HAMAP" id="MF_00337">
    <property type="entry name" value="Exonuc_7_S"/>
    <property type="match status" value="1"/>
</dbReference>
<evidence type="ECO:0000256" key="3">
    <source>
        <dbReference type="ARBA" id="ARBA00022722"/>
    </source>
</evidence>
<accession>A0A1G6IED9</accession>
<dbReference type="GO" id="GO:0006308">
    <property type="term" value="P:DNA catabolic process"/>
    <property type="evidence" value="ECO:0007669"/>
    <property type="project" value="UniProtKB-UniRule"/>
</dbReference>
<dbReference type="NCBIfam" id="TIGR01280">
    <property type="entry name" value="xseB"/>
    <property type="match status" value="1"/>
</dbReference>
<evidence type="ECO:0000256" key="1">
    <source>
        <dbReference type="ARBA" id="ARBA00009998"/>
    </source>
</evidence>
<dbReference type="AlphaFoldDB" id="A0A1G6IED9"/>
<comment type="subcellular location">
    <subcellularLocation>
        <location evidence="6">Cytoplasm</location>
    </subcellularLocation>
</comment>
<dbReference type="GO" id="GO:0008855">
    <property type="term" value="F:exodeoxyribonuclease VII activity"/>
    <property type="evidence" value="ECO:0007669"/>
    <property type="project" value="UniProtKB-UniRule"/>
</dbReference>
<dbReference type="Proteomes" id="UP000242662">
    <property type="component" value="Unassembled WGS sequence"/>
</dbReference>
<dbReference type="EMBL" id="FMYM01000005">
    <property type="protein sequence ID" value="SDC04899.1"/>
    <property type="molecule type" value="Genomic_DNA"/>
</dbReference>
<dbReference type="Gene3D" id="1.10.287.1040">
    <property type="entry name" value="Exonuclease VII, small subunit"/>
    <property type="match status" value="1"/>
</dbReference>
<reference evidence="8" key="1">
    <citation type="submission" date="2016-09" db="EMBL/GenBank/DDBJ databases">
        <authorList>
            <person name="Varghese N."/>
            <person name="Submissions S."/>
        </authorList>
    </citation>
    <scope>NUCLEOTIDE SEQUENCE [LARGE SCALE GENOMIC DNA]</scope>
    <source>
        <strain evidence="8">25nlg</strain>
    </source>
</reference>
<name>A0A1G6IED9_9BACI</name>
<keyword evidence="8" id="KW-1185">Reference proteome</keyword>
<dbReference type="GO" id="GO:0005829">
    <property type="term" value="C:cytosol"/>
    <property type="evidence" value="ECO:0007669"/>
    <property type="project" value="TreeGrafter"/>
</dbReference>
<dbReference type="SUPFAM" id="SSF116842">
    <property type="entry name" value="XseB-like"/>
    <property type="match status" value="1"/>
</dbReference>
<evidence type="ECO:0000256" key="6">
    <source>
        <dbReference type="HAMAP-Rule" id="MF_00337"/>
    </source>
</evidence>
<keyword evidence="4 6" id="KW-0378">Hydrolase</keyword>
<dbReference type="NCBIfam" id="NF002138">
    <property type="entry name" value="PRK00977.1-2"/>
    <property type="match status" value="1"/>
</dbReference>
<dbReference type="InterPro" id="IPR003761">
    <property type="entry name" value="Exonuc_VII_S"/>
</dbReference>
<keyword evidence="3 6" id="KW-0540">Nuclease</keyword>
<dbReference type="Pfam" id="PF02609">
    <property type="entry name" value="Exonuc_VII_S"/>
    <property type="match status" value="1"/>
</dbReference>
<evidence type="ECO:0000313" key="8">
    <source>
        <dbReference type="Proteomes" id="UP000242662"/>
    </source>
</evidence>
<evidence type="ECO:0000256" key="5">
    <source>
        <dbReference type="ARBA" id="ARBA00022839"/>
    </source>
</evidence>
<dbReference type="GO" id="GO:0009318">
    <property type="term" value="C:exodeoxyribonuclease VII complex"/>
    <property type="evidence" value="ECO:0007669"/>
    <property type="project" value="UniProtKB-UniRule"/>
</dbReference>
<comment type="subunit">
    <text evidence="6">Heterooligomer composed of large and small subunits.</text>
</comment>
<dbReference type="InterPro" id="IPR037004">
    <property type="entry name" value="Exonuc_VII_ssu_sf"/>
</dbReference>
<comment type="catalytic activity">
    <reaction evidence="6">
        <text>Exonucleolytic cleavage in either 5'- to 3'- or 3'- to 5'-direction to yield nucleoside 5'-phosphates.</text>
        <dbReference type="EC" id="3.1.11.6"/>
    </reaction>
</comment>
<proteinExistence type="inferred from homology"/>
<comment type="function">
    <text evidence="6">Bidirectionally degrades single-stranded DNA into large acid-insoluble oligonucleotides, which are then degraded further into small acid-soluble oligonucleotides.</text>
</comment>
<dbReference type="PANTHER" id="PTHR34137">
    <property type="entry name" value="EXODEOXYRIBONUCLEASE 7 SMALL SUBUNIT"/>
    <property type="match status" value="1"/>
</dbReference>